<protein>
    <submittedName>
        <fullName evidence="1">Uncharacterized protein</fullName>
    </submittedName>
</protein>
<evidence type="ECO:0000313" key="1">
    <source>
        <dbReference type="EMBL" id="RKO85921.1"/>
    </source>
</evidence>
<accession>A0A4P9W170</accession>
<name>A0A4P9W170_9FUNG</name>
<reference evidence="2" key="1">
    <citation type="journal article" date="2018" name="Nat. Microbiol.">
        <title>Leveraging single-cell genomics to expand the fungal tree of life.</title>
        <authorList>
            <person name="Ahrendt S.R."/>
            <person name="Quandt C.A."/>
            <person name="Ciobanu D."/>
            <person name="Clum A."/>
            <person name="Salamov A."/>
            <person name="Andreopoulos B."/>
            <person name="Cheng J.F."/>
            <person name="Woyke T."/>
            <person name="Pelin A."/>
            <person name="Henrissat B."/>
            <person name="Reynolds N.K."/>
            <person name="Benny G.L."/>
            <person name="Smith M.E."/>
            <person name="James T.Y."/>
            <person name="Grigoriev I.V."/>
        </authorList>
    </citation>
    <scope>NUCLEOTIDE SEQUENCE [LARGE SCALE GENOMIC DNA]</scope>
</reference>
<sequence length="476" mass="51575">MSGNVSKQYSLWAEIGNISKQLDCPDANFPNVRELSGHGLRTSSKCRLSMGKKCRVAGIQGYKKVTGSGSLGGGLDLDQGGTRDLIAAPAIVMAPLAAPAAALPARIEMVLRPVRRKTLVIACEDDGGSLVLLESATSTLVDADGSADPDVNMEIMFHTKSYCAGGAIVRFGGLSQEGIAVFAEGAKFLDLSRMPPLTASSTFSKRKSSASARRSVSKPADPVGHLCRYVWILPYHRTFSNAVIDALRTHIGSAQDSAINVSGIYKYLALFISRVFLAPGVLTPGSTPCASRSLLQMFSPPAVTLAVYAALQDAKGADMLARFHAKQGKKILCVSGALPVWKCFWPDGEASDNTYAKWIEHYKATAISTHLVFLKQLRWRLLNESLQAVRDWIESETNATNRASPHFARMITSSVLRTVSVENVFENGHTRPVESSWIKDALHHTTIHSRPSGHLGKAGCQYCRLFAAYFWVAFTN</sequence>
<dbReference type="Proteomes" id="UP000269721">
    <property type="component" value="Unassembled WGS sequence"/>
</dbReference>
<dbReference type="AlphaFoldDB" id="A0A4P9W170"/>
<evidence type="ECO:0000313" key="2">
    <source>
        <dbReference type="Proteomes" id="UP000269721"/>
    </source>
</evidence>
<proteinExistence type="predicted"/>
<organism evidence="1 2">
    <name type="scientific">Blyttiomyces helicus</name>
    <dbReference type="NCBI Taxonomy" id="388810"/>
    <lineage>
        <taxon>Eukaryota</taxon>
        <taxon>Fungi</taxon>
        <taxon>Fungi incertae sedis</taxon>
        <taxon>Chytridiomycota</taxon>
        <taxon>Chytridiomycota incertae sedis</taxon>
        <taxon>Chytridiomycetes</taxon>
        <taxon>Chytridiomycetes incertae sedis</taxon>
        <taxon>Blyttiomyces</taxon>
    </lineage>
</organism>
<dbReference type="EMBL" id="KZ998621">
    <property type="protein sequence ID" value="RKO85921.1"/>
    <property type="molecule type" value="Genomic_DNA"/>
</dbReference>
<keyword evidence="2" id="KW-1185">Reference proteome</keyword>
<gene>
    <name evidence="1" type="ORF">BDK51DRAFT_51524</name>
</gene>